<gene>
    <name evidence="5" type="ORF">Bfra_009037</name>
</gene>
<dbReference type="AlphaFoldDB" id="A0A8H6EHF5"/>
<sequence length="1038" mass="116402">MPRVFFITGTSTGFGNHLVQEVLDKGDIAVATARKPETLKFKGTSEKNFLALKLDVTSQSDIENAFKSATDKFGRVDVVVNNAGYGLAGVFEEVSEQQARTQMEVNFFGLLAVTKKAMEVMRNQKPCGGLIQQVTSIGGQRGVPFFSIYCASKWAVEGFTESINQEVKPEWNIKFTCVEPGGFRTDWAGRSMQFPEKRNPAYDHMNAKEAMEKRNGTQAGDPEKGAKAMYKLATLSDPPLRVVIGSDAYKAIMAKIEAYGENYKKYEEISNSSLQFCTLLSSTMASSEELSRLNTNYFEPKKCSSCLTIYELYQVEQYEAQELFEFEQYVKIIRFAEAVCSGTHPRFGVFPQPDLEAHMTGAEASKKTDVELKIIGFEELETTKGMNCMSKAGKKTRKKEYVGQTIMDAEDLQGVRYIHDPDMDYYEVLSLDSSASIEDINKAYSELRWTHNSQLTHNPQSDDEKTRWHGKEQALLQKWNDIQRAFTILSDHDRKWRYDNDREICLKGFGRKDKKPDESLAQIQFAAFREEIVRSIGAPHPDDPLETYNEDFFKSATKGIIVNEKDINYDANYYHDLGANVTKKSPSWNGVISRDHLGSLLRSMGYDYIRSLRQAKNQKAINKDEKLRKNNNEHNYSHKLYEYLQKEHDSKELERIHNSQVLVSENMEPLGENVSLQSATAGNSFRRLFTETNGEFMEGVSDDGASASNMMTGVEQNAEIDYSVAIALTEKVGDHVQVNPATITDRVPKLMSQAFSISRVPIQNEFTNQNAQLSTGSIKSSTLQRKLLQAREIQAQRVIQEKKAQSKLSVQVTERSAKFSKEARTQHPAVQDQVPRTLRDQQAFIQKQLNAQRAAAQSAALHRAEIQRSLGLDRAPPTGPRIPLGMAPRLMTSSFAHSLNFTPPSRPCPQLGLKMVPPPMINKVTKITGSTLQLSKGSEQGPAKKKRRVRNKESGGKKEIINVGKGDGSGSGGEVILQDKGRVKEDRGKKSNSKEEGEISEHERGGGPVGDKAERRELGEIVAEKSARESTERFMTPC</sequence>
<accession>A0A8H6EHF5</accession>
<dbReference type="GO" id="GO:0016491">
    <property type="term" value="F:oxidoreductase activity"/>
    <property type="evidence" value="ECO:0007669"/>
    <property type="project" value="UniProtKB-KW"/>
</dbReference>
<dbReference type="InterPro" id="IPR001623">
    <property type="entry name" value="DnaJ_domain"/>
</dbReference>
<feature type="compositionally biased region" description="Basic and acidic residues" evidence="3">
    <location>
        <begin position="951"/>
        <end position="960"/>
    </location>
</feature>
<feature type="compositionally biased region" description="Basic and acidic residues" evidence="3">
    <location>
        <begin position="977"/>
        <end position="1032"/>
    </location>
</feature>
<evidence type="ECO:0000313" key="6">
    <source>
        <dbReference type="Proteomes" id="UP000531561"/>
    </source>
</evidence>
<dbReference type="OrthoDB" id="3542196at2759"/>
<dbReference type="EMBL" id="JABFCT010000011">
    <property type="protein sequence ID" value="KAF5872010.1"/>
    <property type="molecule type" value="Genomic_DNA"/>
</dbReference>
<evidence type="ECO:0000256" key="3">
    <source>
        <dbReference type="SAM" id="MobiDB-lite"/>
    </source>
</evidence>
<feature type="domain" description="J" evidence="4">
    <location>
        <begin position="424"/>
        <end position="502"/>
    </location>
</feature>
<name>A0A8H6EHF5_9HELO</name>
<evidence type="ECO:0000256" key="1">
    <source>
        <dbReference type="ARBA" id="ARBA00006484"/>
    </source>
</evidence>
<dbReference type="Gene3D" id="3.40.50.720">
    <property type="entry name" value="NAD(P)-binding Rossmann-like Domain"/>
    <property type="match status" value="1"/>
</dbReference>
<proteinExistence type="inferred from homology"/>
<reference evidence="5 6" key="1">
    <citation type="journal article" date="2020" name="Phytopathology">
        <title>A high-quality genome resource of Botrytis fragariae, a new and rapidly spreading fungal pathogen causing strawberry gray mold in the U.S.A.</title>
        <authorList>
            <person name="Wu Y."/>
            <person name="Saski C.A."/>
            <person name="Schnabel G."/>
            <person name="Xiao S."/>
            <person name="Hu M."/>
        </authorList>
    </citation>
    <scope>NUCLEOTIDE SEQUENCE [LARGE SCALE GENOMIC DNA]</scope>
    <source>
        <strain evidence="5 6">BVB16</strain>
    </source>
</reference>
<dbReference type="GeneID" id="59263082"/>
<dbReference type="PRINTS" id="PR00080">
    <property type="entry name" value="SDRFAMILY"/>
</dbReference>
<dbReference type="SUPFAM" id="SSF51735">
    <property type="entry name" value="NAD(P)-binding Rossmann-fold domains"/>
    <property type="match status" value="1"/>
</dbReference>
<dbReference type="CDD" id="cd06257">
    <property type="entry name" value="DnaJ"/>
    <property type="match status" value="1"/>
</dbReference>
<dbReference type="PROSITE" id="PS50076">
    <property type="entry name" value="DNAJ_2"/>
    <property type="match status" value="1"/>
</dbReference>
<dbReference type="PANTHER" id="PTHR43976">
    <property type="entry name" value="SHORT CHAIN DEHYDROGENASE"/>
    <property type="match status" value="1"/>
</dbReference>
<dbReference type="RefSeq" id="XP_037190956.1">
    <property type="nucleotide sequence ID" value="XM_037339390.1"/>
</dbReference>
<comment type="caution">
    <text evidence="5">The sequence shown here is derived from an EMBL/GenBank/DDBJ whole genome shotgun (WGS) entry which is preliminary data.</text>
</comment>
<dbReference type="Pfam" id="PF00106">
    <property type="entry name" value="adh_short"/>
    <property type="match status" value="1"/>
</dbReference>
<dbReference type="PANTHER" id="PTHR43976:SF16">
    <property type="entry name" value="SHORT-CHAIN DEHYDROGENASE_REDUCTASE FAMILY PROTEIN"/>
    <property type="match status" value="1"/>
</dbReference>
<keyword evidence="2" id="KW-0560">Oxidoreductase</keyword>
<dbReference type="InterPro" id="IPR002347">
    <property type="entry name" value="SDR_fam"/>
</dbReference>
<dbReference type="PRINTS" id="PR00081">
    <property type="entry name" value="GDHRDH"/>
</dbReference>
<dbReference type="InterPro" id="IPR036869">
    <property type="entry name" value="J_dom_sf"/>
</dbReference>
<dbReference type="InterPro" id="IPR051911">
    <property type="entry name" value="SDR_oxidoreductase"/>
</dbReference>
<evidence type="ECO:0000256" key="2">
    <source>
        <dbReference type="ARBA" id="ARBA00023002"/>
    </source>
</evidence>
<organism evidence="5 6">
    <name type="scientific">Botrytis fragariae</name>
    <dbReference type="NCBI Taxonomy" id="1964551"/>
    <lineage>
        <taxon>Eukaryota</taxon>
        <taxon>Fungi</taxon>
        <taxon>Dikarya</taxon>
        <taxon>Ascomycota</taxon>
        <taxon>Pezizomycotina</taxon>
        <taxon>Leotiomycetes</taxon>
        <taxon>Helotiales</taxon>
        <taxon>Sclerotiniaceae</taxon>
        <taxon>Botrytis</taxon>
    </lineage>
</organism>
<dbReference type="Proteomes" id="UP000531561">
    <property type="component" value="Unassembled WGS sequence"/>
</dbReference>
<comment type="similarity">
    <text evidence="1">Belongs to the short-chain dehydrogenases/reductases (SDR) family.</text>
</comment>
<evidence type="ECO:0000313" key="5">
    <source>
        <dbReference type="EMBL" id="KAF5872010.1"/>
    </source>
</evidence>
<dbReference type="CDD" id="cd05374">
    <property type="entry name" value="17beta-HSD-like_SDR_c"/>
    <property type="match status" value="1"/>
</dbReference>
<dbReference type="Gene3D" id="1.10.287.110">
    <property type="entry name" value="DnaJ domain"/>
    <property type="match status" value="1"/>
</dbReference>
<protein>
    <submittedName>
        <fullName evidence="5">Putative chaperone protein</fullName>
    </submittedName>
</protein>
<keyword evidence="6" id="KW-1185">Reference proteome</keyword>
<feature type="compositionally biased region" description="Polar residues" evidence="3">
    <location>
        <begin position="927"/>
        <end position="938"/>
    </location>
</feature>
<dbReference type="InterPro" id="IPR036291">
    <property type="entry name" value="NAD(P)-bd_dom_sf"/>
</dbReference>
<dbReference type="SUPFAM" id="SSF46565">
    <property type="entry name" value="Chaperone J-domain"/>
    <property type="match status" value="1"/>
</dbReference>
<evidence type="ECO:0000259" key="4">
    <source>
        <dbReference type="PROSITE" id="PS50076"/>
    </source>
</evidence>
<feature type="region of interest" description="Disordered" evidence="3">
    <location>
        <begin position="927"/>
        <end position="1038"/>
    </location>
</feature>